<dbReference type="InterPro" id="IPR052805">
    <property type="entry name" value="GEF_Ubiquitin-Prot_Reg"/>
</dbReference>
<proteinExistence type="predicted"/>
<dbReference type="AlphaFoldDB" id="A0A674GRG9"/>
<accession>A0A674GRG9</accession>
<evidence type="ECO:0000256" key="1">
    <source>
        <dbReference type="SAM" id="MobiDB-lite"/>
    </source>
</evidence>
<protein>
    <submittedName>
        <fullName evidence="2">Uncharacterized protein</fullName>
    </submittedName>
</protein>
<name>A0A674GRG9_TAEGU</name>
<feature type="region of interest" description="Disordered" evidence="1">
    <location>
        <begin position="138"/>
        <end position="159"/>
    </location>
</feature>
<dbReference type="Ensembl" id="ENSTGUT00000022101.1">
    <property type="protein sequence ID" value="ENSTGUP00000025032.1"/>
    <property type="gene ID" value="ENSTGUG00000021760.1"/>
</dbReference>
<reference evidence="2" key="1">
    <citation type="submission" date="2025-08" db="UniProtKB">
        <authorList>
            <consortium name="Ensembl"/>
        </authorList>
    </citation>
    <scope>IDENTIFICATION</scope>
</reference>
<dbReference type="InParanoid" id="A0A674GRG9"/>
<keyword evidence="3" id="KW-1185">Reference proteome</keyword>
<dbReference type="PANTHER" id="PTHR46857">
    <property type="entry name" value="EPITHELIAL CELL-TRANSFORMING SEQUENCE 2 ONCOGENE-LIKE"/>
    <property type="match status" value="1"/>
</dbReference>
<dbReference type="GeneTree" id="ENSGT01100000267105"/>
<evidence type="ECO:0000313" key="3">
    <source>
        <dbReference type="Proteomes" id="UP000007754"/>
    </source>
</evidence>
<evidence type="ECO:0000313" key="2">
    <source>
        <dbReference type="Ensembl" id="ENSTGUP00000025032.1"/>
    </source>
</evidence>
<sequence length="183" mass="20160">MAFAAPKIPDGSELRLRLSSWTPLNHQRINDKVFEERRALLGKWFDKWTDSQRRRILAGFAGTLLLVPAEILCPAAPGTGPHRGRGFYHQDPSSLVLVHLFLPGPTEPLQMRTGEAGTGRNLSELDQLWMLSAFVSGGTSVPAPRPWSREPGSSSTSRWCASCASARPRLRPRPSSSLSTCSR</sequence>
<dbReference type="Proteomes" id="UP000007754">
    <property type="component" value="Unplaced"/>
</dbReference>
<reference evidence="2" key="2">
    <citation type="submission" date="2025-09" db="UniProtKB">
        <authorList>
            <consortium name="Ensembl"/>
        </authorList>
    </citation>
    <scope>IDENTIFICATION</scope>
</reference>
<dbReference type="PANTHER" id="PTHR46857:SF2">
    <property type="entry name" value="F-BOX ONLY PROTEIN 16"/>
    <property type="match status" value="1"/>
</dbReference>
<organism evidence="2 3">
    <name type="scientific">Taeniopygia guttata</name>
    <name type="common">Zebra finch</name>
    <name type="synonym">Poephila guttata</name>
    <dbReference type="NCBI Taxonomy" id="59729"/>
    <lineage>
        <taxon>Eukaryota</taxon>
        <taxon>Metazoa</taxon>
        <taxon>Chordata</taxon>
        <taxon>Craniata</taxon>
        <taxon>Vertebrata</taxon>
        <taxon>Euteleostomi</taxon>
        <taxon>Archelosauria</taxon>
        <taxon>Archosauria</taxon>
        <taxon>Dinosauria</taxon>
        <taxon>Saurischia</taxon>
        <taxon>Theropoda</taxon>
        <taxon>Coelurosauria</taxon>
        <taxon>Aves</taxon>
        <taxon>Neognathae</taxon>
        <taxon>Neoaves</taxon>
        <taxon>Telluraves</taxon>
        <taxon>Australaves</taxon>
        <taxon>Passeriformes</taxon>
        <taxon>Passeroidea</taxon>
        <taxon>Estrildidae</taxon>
        <taxon>Estrildinae</taxon>
        <taxon>Taeniopygia</taxon>
    </lineage>
</organism>